<dbReference type="OrthoDB" id="408152at2759"/>
<dbReference type="RefSeq" id="XP_033589650.1">
    <property type="nucleotide sequence ID" value="XM_033729510.1"/>
</dbReference>
<accession>A0A6A6PSK2</accession>
<gene>
    <name evidence="1" type="ORF">BDY17DRAFT_141064</name>
</gene>
<reference evidence="1" key="1">
    <citation type="journal article" date="2020" name="Stud. Mycol.">
        <title>101 Dothideomycetes genomes: a test case for predicting lifestyles and emergence of pathogens.</title>
        <authorList>
            <person name="Haridas S."/>
            <person name="Albert R."/>
            <person name="Binder M."/>
            <person name="Bloem J."/>
            <person name="Labutti K."/>
            <person name="Salamov A."/>
            <person name="Andreopoulos B."/>
            <person name="Baker S."/>
            <person name="Barry K."/>
            <person name="Bills G."/>
            <person name="Bluhm B."/>
            <person name="Cannon C."/>
            <person name="Castanera R."/>
            <person name="Culley D."/>
            <person name="Daum C."/>
            <person name="Ezra D."/>
            <person name="Gonzalez J."/>
            <person name="Henrissat B."/>
            <person name="Kuo A."/>
            <person name="Liang C."/>
            <person name="Lipzen A."/>
            <person name="Lutzoni F."/>
            <person name="Magnuson J."/>
            <person name="Mondo S."/>
            <person name="Nolan M."/>
            <person name="Ohm R."/>
            <person name="Pangilinan J."/>
            <person name="Park H.-J."/>
            <person name="Ramirez L."/>
            <person name="Alfaro M."/>
            <person name="Sun H."/>
            <person name="Tritt A."/>
            <person name="Yoshinaga Y."/>
            <person name="Zwiers L.-H."/>
            <person name="Turgeon B."/>
            <person name="Goodwin S."/>
            <person name="Spatafora J."/>
            <person name="Crous P."/>
            <person name="Grigoriev I."/>
        </authorList>
    </citation>
    <scope>NUCLEOTIDE SEQUENCE</scope>
    <source>
        <strain evidence="1">CBS 113389</strain>
    </source>
</reference>
<dbReference type="Gene3D" id="3.40.50.300">
    <property type="entry name" value="P-loop containing nucleotide triphosphate hydrolases"/>
    <property type="match status" value="1"/>
</dbReference>
<evidence type="ECO:0000313" key="1">
    <source>
        <dbReference type="EMBL" id="KAF2483080.1"/>
    </source>
</evidence>
<dbReference type="SUPFAM" id="SSF52540">
    <property type="entry name" value="P-loop containing nucleoside triphosphate hydrolases"/>
    <property type="match status" value="1"/>
</dbReference>
<dbReference type="PANTHER" id="PTHR36978">
    <property type="entry name" value="P-LOOP CONTAINING NUCLEOTIDE TRIPHOSPHATE HYDROLASE"/>
    <property type="match status" value="1"/>
</dbReference>
<proteinExistence type="predicted"/>
<sequence>MQAALDQLGYKCWHSTLCFGDNAQCRRWGAAMEGKYANNTPPTRADFDVLFQGYNAVSADPPAFAFVEELVASYPNAKIILVERDEDAWYNSYAATTQHALFRWDMHFVSNIDPDVVGPVRDMQQAWVRLWWKCKTEAEMSAKARTMFREHNRLVRAVVPADRLLVYKLGSGWAPLCEFLEKEAPETPFPSLHDRATVRARYKWINVRGLQIVAKQATKLLVPVGVGVWGWWAYTKYYLRRP</sequence>
<protein>
    <recommendedName>
        <fullName evidence="3">P-loop containing nucleoside triphosphate hydrolase protein</fullName>
    </recommendedName>
</protein>
<dbReference type="AlphaFoldDB" id="A0A6A6PSK2"/>
<dbReference type="InterPro" id="IPR040632">
    <property type="entry name" value="Sulfotransfer_4"/>
</dbReference>
<dbReference type="EMBL" id="MU001635">
    <property type="protein sequence ID" value="KAF2483080.1"/>
    <property type="molecule type" value="Genomic_DNA"/>
</dbReference>
<name>A0A6A6PSK2_9PEZI</name>
<dbReference type="GeneID" id="54470512"/>
<evidence type="ECO:0008006" key="3">
    <source>
        <dbReference type="Google" id="ProtNLM"/>
    </source>
</evidence>
<organism evidence="1 2">
    <name type="scientific">Neohortaea acidophila</name>
    <dbReference type="NCBI Taxonomy" id="245834"/>
    <lineage>
        <taxon>Eukaryota</taxon>
        <taxon>Fungi</taxon>
        <taxon>Dikarya</taxon>
        <taxon>Ascomycota</taxon>
        <taxon>Pezizomycotina</taxon>
        <taxon>Dothideomycetes</taxon>
        <taxon>Dothideomycetidae</taxon>
        <taxon>Mycosphaerellales</taxon>
        <taxon>Teratosphaeriaceae</taxon>
        <taxon>Neohortaea</taxon>
    </lineage>
</organism>
<dbReference type="InterPro" id="IPR027417">
    <property type="entry name" value="P-loop_NTPase"/>
</dbReference>
<dbReference type="Pfam" id="PF17784">
    <property type="entry name" value="Sulfotransfer_4"/>
    <property type="match status" value="1"/>
</dbReference>
<dbReference type="PANTHER" id="PTHR36978:SF4">
    <property type="entry name" value="P-LOOP CONTAINING NUCLEOSIDE TRIPHOSPHATE HYDROLASE PROTEIN"/>
    <property type="match status" value="1"/>
</dbReference>
<evidence type="ECO:0000313" key="2">
    <source>
        <dbReference type="Proteomes" id="UP000799767"/>
    </source>
</evidence>
<keyword evidence="2" id="KW-1185">Reference proteome</keyword>
<dbReference type="Proteomes" id="UP000799767">
    <property type="component" value="Unassembled WGS sequence"/>
</dbReference>